<name>A0ACD5V7Z9_AVESA</name>
<evidence type="ECO:0000313" key="2">
    <source>
        <dbReference type="Proteomes" id="UP001732700"/>
    </source>
</evidence>
<keyword evidence="2" id="KW-1185">Reference proteome</keyword>
<dbReference type="EnsemblPlants" id="AVESA.00010b.r2.2DG0397120.1">
    <property type="protein sequence ID" value="AVESA.00010b.r2.2DG0397120.1.CDS"/>
    <property type="gene ID" value="AVESA.00010b.r2.2DG0397120"/>
</dbReference>
<reference evidence="1" key="1">
    <citation type="submission" date="2021-05" db="EMBL/GenBank/DDBJ databases">
        <authorList>
            <person name="Scholz U."/>
            <person name="Mascher M."/>
            <person name="Fiebig A."/>
        </authorList>
    </citation>
    <scope>NUCLEOTIDE SEQUENCE [LARGE SCALE GENOMIC DNA]</scope>
</reference>
<reference evidence="1" key="2">
    <citation type="submission" date="2025-09" db="UniProtKB">
        <authorList>
            <consortium name="EnsemblPlants"/>
        </authorList>
    </citation>
    <scope>IDENTIFICATION</scope>
</reference>
<dbReference type="Proteomes" id="UP001732700">
    <property type="component" value="Chromosome 2D"/>
</dbReference>
<organism evidence="1 2">
    <name type="scientific">Avena sativa</name>
    <name type="common">Oat</name>
    <dbReference type="NCBI Taxonomy" id="4498"/>
    <lineage>
        <taxon>Eukaryota</taxon>
        <taxon>Viridiplantae</taxon>
        <taxon>Streptophyta</taxon>
        <taxon>Embryophyta</taxon>
        <taxon>Tracheophyta</taxon>
        <taxon>Spermatophyta</taxon>
        <taxon>Magnoliopsida</taxon>
        <taxon>Liliopsida</taxon>
        <taxon>Poales</taxon>
        <taxon>Poaceae</taxon>
        <taxon>BOP clade</taxon>
        <taxon>Pooideae</taxon>
        <taxon>Poodae</taxon>
        <taxon>Poeae</taxon>
        <taxon>Poeae Chloroplast Group 1 (Aveneae type)</taxon>
        <taxon>Aveninae</taxon>
        <taxon>Avena</taxon>
    </lineage>
</organism>
<sequence length="566" mass="62180">MMFRRNESSKKLVCGGAAAAAWLLVPLLVLVVLNTDRLPQVNRLRETGITQVSDFFFSIRGRLPLSRNGITENVVQGDTNVSDETVRRDSSSGSESENLIAELRAEIARLKAADGSPKKTDSVADAPPSHASSNEIPGDGVDAIKDLKHDKEFLAMDGKIDGSLQNSDVGAPRSNLTCDLNNGAMSICAMEGDIRMQGKYADVYVVSASNYSWPENKTVTVRPFPRKWEIQTMQHVRAVNIRSSAPVASTTDDDTAAPACTVTHDAPAVIFSSGPYSGNFFHAMNDMIIPLYNTAREYDGHVHLVITDLNPEFTSHYRHVLAALSVHPVIDFDADEAVRCFPSMRVGIEIHDELRINPALSRKGYTMADFRDFLRSTYSLKNAWATPANRSSGERPRLVMVLRRHARAITNEAEAIAAATEVGFEVVAAGPEMVRDMARFAQVVSSCNVMVGVHGAGLTNMVFLPNNGTLMQIVPWGAMHGICWHEFGRPAPDMGLRYVEYEVNADETTLKNVYPKDHPVFADPASIHKEGFGKVGEIFLIGQKVILDIDRFRAAMQEVYQSVTVT</sequence>
<evidence type="ECO:0000313" key="1">
    <source>
        <dbReference type="EnsemblPlants" id="AVESA.00010b.r2.2DG0397120.1.CDS"/>
    </source>
</evidence>
<protein>
    <submittedName>
        <fullName evidence="1">Uncharacterized protein</fullName>
    </submittedName>
</protein>
<accession>A0ACD5V7Z9</accession>
<proteinExistence type="predicted"/>